<name>A0ABZ0D1E5_9BURK</name>
<dbReference type="RefSeq" id="WP_316701777.1">
    <property type="nucleotide sequence ID" value="NZ_CP136336.1"/>
</dbReference>
<evidence type="ECO:0000256" key="2">
    <source>
        <dbReference type="ARBA" id="ARBA00023125"/>
    </source>
</evidence>
<dbReference type="PANTHER" id="PTHR44688">
    <property type="entry name" value="DNA-BINDING TRANSCRIPTIONAL ACTIVATOR DEVR_DOSR"/>
    <property type="match status" value="1"/>
</dbReference>
<protein>
    <submittedName>
        <fullName evidence="5">LuxR C-terminal-related transcriptional regulator</fullName>
    </submittedName>
</protein>
<keyword evidence="3" id="KW-0804">Transcription</keyword>
<dbReference type="EMBL" id="CP136336">
    <property type="protein sequence ID" value="WOB08893.1"/>
    <property type="molecule type" value="Genomic_DNA"/>
</dbReference>
<evidence type="ECO:0000259" key="4">
    <source>
        <dbReference type="PROSITE" id="PS00622"/>
    </source>
</evidence>
<dbReference type="PANTHER" id="PTHR44688:SF16">
    <property type="entry name" value="DNA-BINDING TRANSCRIPTIONAL ACTIVATOR DEVR_DOSR"/>
    <property type="match status" value="1"/>
</dbReference>
<dbReference type="Pfam" id="PF00196">
    <property type="entry name" value="GerE"/>
    <property type="match status" value="1"/>
</dbReference>
<keyword evidence="1" id="KW-0805">Transcription regulation</keyword>
<dbReference type="Gene3D" id="1.10.10.10">
    <property type="entry name" value="Winged helix-like DNA-binding domain superfamily/Winged helix DNA-binding domain"/>
    <property type="match status" value="1"/>
</dbReference>
<reference evidence="5 6" key="1">
    <citation type="submission" date="2023-10" db="EMBL/GenBank/DDBJ databases">
        <title>Bacteria for the degradation of biodegradable plastic PBAT(Polybutylene adipate terephthalate).</title>
        <authorList>
            <person name="Weon H.-Y."/>
            <person name="Yeon J."/>
        </authorList>
    </citation>
    <scope>NUCLEOTIDE SEQUENCE [LARGE SCALE GENOMIC DNA]</scope>
    <source>
        <strain evidence="5 6">SBD 7-3</strain>
    </source>
</reference>
<evidence type="ECO:0000256" key="1">
    <source>
        <dbReference type="ARBA" id="ARBA00023015"/>
    </source>
</evidence>
<dbReference type="PRINTS" id="PR00038">
    <property type="entry name" value="HTHLUXR"/>
</dbReference>
<evidence type="ECO:0000313" key="6">
    <source>
        <dbReference type="Proteomes" id="UP001303946"/>
    </source>
</evidence>
<evidence type="ECO:0000313" key="5">
    <source>
        <dbReference type="EMBL" id="WOB08893.1"/>
    </source>
</evidence>
<keyword evidence="6" id="KW-1185">Reference proteome</keyword>
<keyword evidence="2" id="KW-0238">DNA-binding</keyword>
<feature type="domain" description="HTH luxR-type" evidence="4">
    <location>
        <begin position="216"/>
        <end position="243"/>
    </location>
</feature>
<accession>A0ABZ0D1E5</accession>
<dbReference type="SMART" id="SM00421">
    <property type="entry name" value="HTH_LUXR"/>
    <property type="match status" value="1"/>
</dbReference>
<organism evidence="5 6">
    <name type="scientific">Piscinibacter gummiphilus</name>
    <dbReference type="NCBI Taxonomy" id="946333"/>
    <lineage>
        <taxon>Bacteria</taxon>
        <taxon>Pseudomonadati</taxon>
        <taxon>Pseudomonadota</taxon>
        <taxon>Betaproteobacteria</taxon>
        <taxon>Burkholderiales</taxon>
        <taxon>Sphaerotilaceae</taxon>
        <taxon>Piscinibacter</taxon>
    </lineage>
</organism>
<dbReference type="InterPro" id="IPR000792">
    <property type="entry name" value="Tscrpt_reg_LuxR_C"/>
</dbReference>
<dbReference type="InterPro" id="IPR016032">
    <property type="entry name" value="Sig_transdc_resp-reg_C-effctor"/>
</dbReference>
<dbReference type="Proteomes" id="UP001303946">
    <property type="component" value="Chromosome"/>
</dbReference>
<proteinExistence type="predicted"/>
<sequence length="260" mass="28740">MQTWRLAPQSGPRHDVQTSLAGLIGTVGSDAFAQTALGHVNRALHAGSWAVYRVWKDKAPVLHLSSAHGLRDTTRDCFAAYLDGLYRRDRTFDIAQAGTTLLRLSAHDIPNPEHREAIYKRHGVSERLSIAEPQPDGGVLAVNLYHHEHQGAFADGELQNFEQLAVGLLATVRRHIELTEAATPRPDAAQLRAALQRRHPEMPTRELDVCARLLQGLSYDGIAADLGLSVATVKTYRRRAFERMGLHFKSELFAAFVGSV</sequence>
<dbReference type="InterPro" id="IPR036388">
    <property type="entry name" value="WH-like_DNA-bd_sf"/>
</dbReference>
<dbReference type="SUPFAM" id="SSF46894">
    <property type="entry name" value="C-terminal effector domain of the bipartite response regulators"/>
    <property type="match status" value="1"/>
</dbReference>
<dbReference type="PROSITE" id="PS00622">
    <property type="entry name" value="HTH_LUXR_1"/>
    <property type="match status" value="1"/>
</dbReference>
<gene>
    <name evidence="5" type="ORF">RXV79_02255</name>
</gene>
<evidence type="ECO:0000256" key="3">
    <source>
        <dbReference type="ARBA" id="ARBA00023163"/>
    </source>
</evidence>